<dbReference type="InterPro" id="IPR001849">
    <property type="entry name" value="PH_domain"/>
</dbReference>
<sequence>MRWQRRWFVLYDDGELTYSVDEHPETVPQACIDMTKVLEVAMAEDVTGHTNSIAITAPDRVTFVKGTCPEESKWWLNILAAFPKSKGRHKRNATFPGGQATTTILQQINTDAYNAAAAAGVTTRNRHNSYHKDALTSVQSTSVLIGSGGNNVTQRKANTVTTAATVMTRTNEYRNVADDVEDDEDEEEEDEDDVDDDDDEDDGVETGEDEENEEDDNDVQVGVRVADEVDSSKKESQQDDKVRGDIKETNSKGVLTDIFCVYICNKKKLCDSPFNCTLFHRHI</sequence>
<evidence type="ECO:0000313" key="3">
    <source>
        <dbReference type="EMBL" id="CAD6996612.1"/>
    </source>
</evidence>
<dbReference type="AlphaFoldDB" id="A0A811UBH1"/>
<feature type="compositionally biased region" description="Acidic residues" evidence="1">
    <location>
        <begin position="178"/>
        <end position="218"/>
    </location>
</feature>
<dbReference type="SUPFAM" id="SSF48371">
    <property type="entry name" value="ARM repeat"/>
    <property type="match status" value="1"/>
</dbReference>
<dbReference type="InterPro" id="IPR011993">
    <property type="entry name" value="PH-like_dom_sf"/>
</dbReference>
<dbReference type="GO" id="GO:0051015">
    <property type="term" value="F:actin filament binding"/>
    <property type="evidence" value="ECO:0007669"/>
    <property type="project" value="TreeGrafter"/>
</dbReference>
<feature type="compositionally biased region" description="Basic and acidic residues" evidence="1">
    <location>
        <begin position="225"/>
        <end position="245"/>
    </location>
</feature>
<evidence type="ECO:0000313" key="4">
    <source>
        <dbReference type="Proteomes" id="UP000606786"/>
    </source>
</evidence>
<evidence type="ECO:0000256" key="1">
    <source>
        <dbReference type="SAM" id="MobiDB-lite"/>
    </source>
</evidence>
<protein>
    <submittedName>
        <fullName evidence="3">(Mediterranean fruit fly) hypothetical protein</fullName>
    </submittedName>
</protein>
<dbReference type="OrthoDB" id="9942268at2759"/>
<comment type="caution">
    <text evidence="3">The sequence shown here is derived from an EMBL/GenBank/DDBJ whole genome shotgun (WGS) entry which is preliminary data.</text>
</comment>
<accession>A0A811UBH1</accession>
<dbReference type="PROSITE" id="PS50003">
    <property type="entry name" value="PH_DOMAIN"/>
    <property type="match status" value="1"/>
</dbReference>
<dbReference type="PANTHER" id="PTHR17271">
    <property type="entry name" value="PLECKSTRIN HOMOLOGY PH DOMAIN-CONTAINING PROTEIN"/>
    <property type="match status" value="1"/>
</dbReference>
<keyword evidence="4" id="KW-1185">Reference proteome</keyword>
<gene>
    <name evidence="3" type="ORF">CCAP1982_LOCUS5284</name>
</gene>
<proteinExistence type="predicted"/>
<organism evidence="3 4">
    <name type="scientific">Ceratitis capitata</name>
    <name type="common">Mediterranean fruit fly</name>
    <name type="synonym">Tephritis capitata</name>
    <dbReference type="NCBI Taxonomy" id="7213"/>
    <lineage>
        <taxon>Eukaryota</taxon>
        <taxon>Metazoa</taxon>
        <taxon>Ecdysozoa</taxon>
        <taxon>Arthropoda</taxon>
        <taxon>Hexapoda</taxon>
        <taxon>Insecta</taxon>
        <taxon>Pterygota</taxon>
        <taxon>Neoptera</taxon>
        <taxon>Endopterygota</taxon>
        <taxon>Diptera</taxon>
        <taxon>Brachycera</taxon>
        <taxon>Muscomorpha</taxon>
        <taxon>Tephritoidea</taxon>
        <taxon>Tephritidae</taxon>
        <taxon>Ceratitis</taxon>
        <taxon>Ceratitis</taxon>
    </lineage>
</organism>
<dbReference type="Gene3D" id="2.30.29.30">
    <property type="entry name" value="Pleckstrin-homology domain (PH domain)/Phosphotyrosine-binding domain (PTB)"/>
    <property type="match status" value="1"/>
</dbReference>
<dbReference type="PANTHER" id="PTHR17271:SF1">
    <property type="entry name" value="PROTEIN OUTSPREAD"/>
    <property type="match status" value="1"/>
</dbReference>
<dbReference type="GO" id="GO:0015629">
    <property type="term" value="C:actin cytoskeleton"/>
    <property type="evidence" value="ECO:0007669"/>
    <property type="project" value="TreeGrafter"/>
</dbReference>
<dbReference type="InterPro" id="IPR052223">
    <property type="entry name" value="Actin_Cytoskeleton_Reg"/>
</dbReference>
<feature type="domain" description="PH" evidence="2">
    <location>
        <begin position="1"/>
        <end position="84"/>
    </location>
</feature>
<evidence type="ECO:0000259" key="2">
    <source>
        <dbReference type="PROSITE" id="PS50003"/>
    </source>
</evidence>
<dbReference type="SUPFAM" id="SSF50729">
    <property type="entry name" value="PH domain-like"/>
    <property type="match status" value="1"/>
</dbReference>
<name>A0A811UBH1_CERCA</name>
<dbReference type="EMBL" id="CAJHJT010000012">
    <property type="protein sequence ID" value="CAD6996612.1"/>
    <property type="molecule type" value="Genomic_DNA"/>
</dbReference>
<dbReference type="InterPro" id="IPR016024">
    <property type="entry name" value="ARM-type_fold"/>
</dbReference>
<dbReference type="Proteomes" id="UP000606786">
    <property type="component" value="Unassembled WGS sequence"/>
</dbReference>
<reference evidence="3" key="1">
    <citation type="submission" date="2020-11" db="EMBL/GenBank/DDBJ databases">
        <authorList>
            <person name="Whitehead M."/>
        </authorList>
    </citation>
    <scope>NUCLEOTIDE SEQUENCE</scope>
    <source>
        <strain evidence="3">EGII</strain>
    </source>
</reference>
<feature type="region of interest" description="Disordered" evidence="1">
    <location>
        <begin position="170"/>
        <end position="245"/>
    </location>
</feature>